<proteinExistence type="predicted"/>
<keyword evidence="1" id="KW-0472">Membrane</keyword>
<dbReference type="Proteomes" id="UP000177690">
    <property type="component" value="Unassembled WGS sequence"/>
</dbReference>
<evidence type="ECO:0000313" key="3">
    <source>
        <dbReference type="Proteomes" id="UP000177690"/>
    </source>
</evidence>
<sequence length="201" mass="22457">MKLKSRYRIFIIAGIFVGGFILLGKMVFFPSTYIPAKFTEARLEGAAIAQKIVALSGGALASLEKISEYDKNGETAEALILISQQLIANRVTQEEAVNLSRQLEKMARFLSSIKPSNARQKAMEAITSEVALVSRLISYNDYLKQLFEVLSAKFNHRYSNIYESRDQVGGLIQKVNEEAQAINEFDGRFNKALAELDKIVL</sequence>
<gene>
    <name evidence="2" type="ORF">A3I24_04520</name>
</gene>
<keyword evidence="1" id="KW-0812">Transmembrane</keyword>
<name>A0A1G1ZQN6_9BACT</name>
<evidence type="ECO:0000313" key="2">
    <source>
        <dbReference type="EMBL" id="OGY66755.1"/>
    </source>
</evidence>
<comment type="caution">
    <text evidence="2">The sequence shown here is derived from an EMBL/GenBank/DDBJ whole genome shotgun (WGS) entry which is preliminary data.</text>
</comment>
<protein>
    <submittedName>
        <fullName evidence="2">Uncharacterized protein</fullName>
    </submittedName>
</protein>
<accession>A0A1G1ZQN6</accession>
<evidence type="ECO:0000256" key="1">
    <source>
        <dbReference type="SAM" id="Phobius"/>
    </source>
</evidence>
<keyword evidence="1" id="KW-1133">Transmembrane helix</keyword>
<dbReference type="EMBL" id="MHJL01000036">
    <property type="protein sequence ID" value="OGY66755.1"/>
    <property type="molecule type" value="Genomic_DNA"/>
</dbReference>
<feature type="transmembrane region" description="Helical" evidence="1">
    <location>
        <begin position="7"/>
        <end position="29"/>
    </location>
</feature>
<organism evidence="2 3">
    <name type="scientific">Candidatus Harrisonbacteria bacterium RIFCSPLOWO2_02_FULL_41_13b</name>
    <dbReference type="NCBI Taxonomy" id="1798409"/>
    <lineage>
        <taxon>Bacteria</taxon>
        <taxon>Candidatus Harrisoniibacteriota</taxon>
    </lineage>
</organism>
<dbReference type="AlphaFoldDB" id="A0A1G1ZQN6"/>
<reference evidence="2 3" key="1">
    <citation type="journal article" date="2016" name="Nat. Commun.">
        <title>Thousands of microbial genomes shed light on interconnected biogeochemical processes in an aquifer system.</title>
        <authorList>
            <person name="Anantharaman K."/>
            <person name="Brown C.T."/>
            <person name="Hug L.A."/>
            <person name="Sharon I."/>
            <person name="Castelle C.J."/>
            <person name="Probst A.J."/>
            <person name="Thomas B.C."/>
            <person name="Singh A."/>
            <person name="Wilkins M.J."/>
            <person name="Karaoz U."/>
            <person name="Brodie E.L."/>
            <person name="Williams K.H."/>
            <person name="Hubbard S.S."/>
            <person name="Banfield J.F."/>
        </authorList>
    </citation>
    <scope>NUCLEOTIDE SEQUENCE [LARGE SCALE GENOMIC DNA]</scope>
</reference>